<reference evidence="2 3" key="1">
    <citation type="submission" date="2016-09" db="EMBL/GenBank/DDBJ databases">
        <title>Rhizobium sp. nov., a novel species isolated from the rice rhizosphere.</title>
        <authorList>
            <person name="Zhao J."/>
            <person name="Zhang X."/>
        </authorList>
    </citation>
    <scope>NUCLEOTIDE SEQUENCE [LARGE SCALE GENOMIC DNA]</scope>
    <source>
        <strain evidence="2 3">MH17</strain>
    </source>
</reference>
<dbReference type="EMBL" id="MKIO01000021">
    <property type="protein sequence ID" value="OLP56797.1"/>
    <property type="molecule type" value="Genomic_DNA"/>
</dbReference>
<dbReference type="RefSeq" id="WP_075633816.1">
    <property type="nucleotide sequence ID" value="NZ_MKIO01000021.1"/>
</dbReference>
<feature type="transmembrane region" description="Helical" evidence="1">
    <location>
        <begin position="45"/>
        <end position="62"/>
    </location>
</feature>
<sequence length="198" mass="22521">MTRDDVQSPETVESSDWLDARNSIAFNALRNALYHTSRRLTFERWSRWCNLAVLLLGAGAFADLSRRLEIDSFALISGFLTALIGGLQLVFDFAGKGRDHQALQRDYYHLLADNEAVPVANAADCAGWQSRLTRIAADEPPMLRALDAKAYNDALAGTRLYPEDQRVVIPWWHRILGQVWAYEGYDYRTRRELMEQGA</sequence>
<evidence type="ECO:0000256" key="1">
    <source>
        <dbReference type="SAM" id="Phobius"/>
    </source>
</evidence>
<protein>
    <recommendedName>
        <fullName evidence="4">SMODS and SLOG-associating 2TM effector domain-containing protein</fullName>
    </recommendedName>
</protein>
<dbReference type="AlphaFoldDB" id="A0A1Q9AMZ9"/>
<accession>A0A1Q9AMZ9</accession>
<organism evidence="2 3">
    <name type="scientific">Xaviernesmea rhizosphaerae</name>
    <dbReference type="NCBI Taxonomy" id="1672749"/>
    <lineage>
        <taxon>Bacteria</taxon>
        <taxon>Pseudomonadati</taxon>
        <taxon>Pseudomonadota</taxon>
        <taxon>Alphaproteobacteria</taxon>
        <taxon>Hyphomicrobiales</taxon>
        <taxon>Rhizobiaceae</taxon>
        <taxon>Rhizobium/Agrobacterium group</taxon>
        <taxon>Xaviernesmea</taxon>
    </lineage>
</organism>
<gene>
    <name evidence="2" type="ORF">BJF92_12045</name>
</gene>
<keyword evidence="1" id="KW-0472">Membrane</keyword>
<evidence type="ECO:0000313" key="2">
    <source>
        <dbReference type="EMBL" id="OLP56797.1"/>
    </source>
</evidence>
<keyword evidence="1" id="KW-1133">Transmembrane helix</keyword>
<comment type="caution">
    <text evidence="2">The sequence shown here is derived from an EMBL/GenBank/DDBJ whole genome shotgun (WGS) entry which is preliminary data.</text>
</comment>
<dbReference type="OrthoDB" id="8103752at2"/>
<feature type="transmembrane region" description="Helical" evidence="1">
    <location>
        <begin position="74"/>
        <end position="95"/>
    </location>
</feature>
<dbReference type="STRING" id="1672749.BJF92_12045"/>
<name>A0A1Q9AMZ9_9HYPH</name>
<dbReference type="Proteomes" id="UP000186143">
    <property type="component" value="Unassembled WGS sequence"/>
</dbReference>
<proteinExistence type="predicted"/>
<keyword evidence="1" id="KW-0812">Transmembrane</keyword>
<evidence type="ECO:0000313" key="3">
    <source>
        <dbReference type="Proteomes" id="UP000186143"/>
    </source>
</evidence>
<evidence type="ECO:0008006" key="4">
    <source>
        <dbReference type="Google" id="ProtNLM"/>
    </source>
</evidence>